<reference evidence="2" key="1">
    <citation type="submission" date="2016-10" db="EMBL/GenBank/DDBJ databases">
        <authorList>
            <person name="Varghese N."/>
        </authorList>
    </citation>
    <scope>NUCLEOTIDE SEQUENCE [LARGE SCALE GENOMIC DNA]</scope>
    <source>
        <strain evidence="2">DSM 18820</strain>
    </source>
</reference>
<dbReference type="OrthoDB" id="2452142at2"/>
<keyword evidence="2" id="KW-1185">Reference proteome</keyword>
<sequence>MDKQAILIELDQECREEQYNRAAAWFKNVQLTQASFRQLLEDTVEKIEEPHIKDYLYTMLEFARHHEEKAEELFRAIEREPSSVRTLAGEMLGKGRELWADIIALGGGAVGPWQDLQQLYISNLNSMSAFAVAEQLGLALGIPAILEITFPVVAQKSTDQLLLQECALEMCSKSILYKQPF</sequence>
<evidence type="ECO:0000313" key="2">
    <source>
        <dbReference type="Proteomes" id="UP000182491"/>
    </source>
</evidence>
<dbReference type="STRING" id="388950.GCA_001611675_03212"/>
<proteinExistence type="predicted"/>
<accession>A0A1I7KTR8</accession>
<dbReference type="AlphaFoldDB" id="A0A1I7KTR8"/>
<organism evidence="1 2">
    <name type="scientific">Pontibacter akesuensis</name>
    <dbReference type="NCBI Taxonomy" id="388950"/>
    <lineage>
        <taxon>Bacteria</taxon>
        <taxon>Pseudomonadati</taxon>
        <taxon>Bacteroidota</taxon>
        <taxon>Cytophagia</taxon>
        <taxon>Cytophagales</taxon>
        <taxon>Hymenobacteraceae</taxon>
        <taxon>Pontibacter</taxon>
    </lineage>
</organism>
<dbReference type="EMBL" id="FPCA01000008">
    <property type="protein sequence ID" value="SFV00694.1"/>
    <property type="molecule type" value="Genomic_DNA"/>
</dbReference>
<gene>
    <name evidence="1" type="ORF">SAMN04487941_4087</name>
</gene>
<evidence type="ECO:0000313" key="1">
    <source>
        <dbReference type="EMBL" id="SFV00694.1"/>
    </source>
</evidence>
<dbReference type="RefSeq" id="WP_068839085.1">
    <property type="nucleotide sequence ID" value="NZ_BMXC01000007.1"/>
</dbReference>
<dbReference type="Proteomes" id="UP000182491">
    <property type="component" value="Unassembled WGS sequence"/>
</dbReference>
<protein>
    <submittedName>
        <fullName evidence="1">Uncharacterized protein</fullName>
    </submittedName>
</protein>
<name>A0A1I7KTR8_9BACT</name>